<feature type="transmembrane region" description="Helical" evidence="1">
    <location>
        <begin position="177"/>
        <end position="195"/>
    </location>
</feature>
<feature type="transmembrane region" description="Helical" evidence="1">
    <location>
        <begin position="201"/>
        <end position="221"/>
    </location>
</feature>
<dbReference type="Pfam" id="PF16927">
    <property type="entry name" value="HisKA_7TM"/>
    <property type="match status" value="1"/>
</dbReference>
<dbReference type="InterPro" id="IPR000160">
    <property type="entry name" value="GGDEF_dom"/>
</dbReference>
<keyword evidence="4" id="KW-1185">Reference proteome</keyword>
<feature type="transmembrane region" description="Helical" evidence="1">
    <location>
        <begin position="99"/>
        <end position="116"/>
    </location>
</feature>
<feature type="transmembrane region" description="Helical" evidence="1">
    <location>
        <begin position="136"/>
        <end position="156"/>
    </location>
</feature>
<dbReference type="PANTHER" id="PTHR45138">
    <property type="entry name" value="REGULATORY COMPONENTS OF SENSORY TRANSDUCTION SYSTEM"/>
    <property type="match status" value="1"/>
</dbReference>
<accession>A0ABQ1Y838</accession>
<dbReference type="Pfam" id="PF00990">
    <property type="entry name" value="GGDEF"/>
    <property type="match status" value="1"/>
</dbReference>
<dbReference type="CDD" id="cd01949">
    <property type="entry name" value="GGDEF"/>
    <property type="match status" value="1"/>
</dbReference>
<feature type="transmembrane region" description="Helical" evidence="1">
    <location>
        <begin position="64"/>
        <end position="87"/>
    </location>
</feature>
<dbReference type="InterPro" id="IPR050469">
    <property type="entry name" value="Diguanylate_Cyclase"/>
</dbReference>
<protein>
    <submittedName>
        <fullName evidence="3">GGDEF domain-containing protein</fullName>
    </submittedName>
</protein>
<sequence>MGPMAWVDIIVFFLLFALFVYVFVSVPITNLHKIYLAFHFSMMLWPFCQFVIKTTDNAQLQLFYVQLAFINMTLLALGWLLFTLFLTGHSKFLRRKISLLIYVPVILVTLSAIFNPKSMFVQPVHGGYVQRAYGPLFWVISAIFIGYLIVSLYFMYLALKSEQVSRIKKPVIQMRKGILVMSAFIFMDIFLNVVFPLPIPVIPGLTSLGILLSACFFVIAIRRYKVFDIVTIAHQDIIDTLILGILVLDDNETVVEINQSLSPYIQLEIGDRFDIGTFLLQEDPISEVDMFLEAYRERPQERNEIEVKYNNINFRHIKIHAAPIMVSHTMVGRILTFQDTSELHRLIDETNFQNEVLQLRNQSLIGIQHELFQTNQKLELMAITDSLTGCYNRHFLTQQLEHEVMKNMKYQIPFALFLLDIDFFKSVNDNYGHLAGDEVICNTVEIINKSLRQSDILARYGGEEFIIYLPNTNQDQAYHIAERVKQAVESNKVFVQNVEFPLSITVSMGFLAIHEFNKEISNNPKTILNEMFESVDKALYQAKNEGRNRIVSIVG</sequence>
<feature type="transmembrane region" description="Helical" evidence="1">
    <location>
        <begin position="6"/>
        <end position="27"/>
    </location>
</feature>
<dbReference type="Gene3D" id="3.30.70.270">
    <property type="match status" value="1"/>
</dbReference>
<name>A0ABQ1Y838_9BACL</name>
<organism evidence="3 4">
    <name type="scientific">Paenibacillus segetis</name>
    <dbReference type="NCBI Taxonomy" id="1325360"/>
    <lineage>
        <taxon>Bacteria</taxon>
        <taxon>Bacillati</taxon>
        <taxon>Bacillota</taxon>
        <taxon>Bacilli</taxon>
        <taxon>Bacillales</taxon>
        <taxon>Paenibacillaceae</taxon>
        <taxon>Paenibacillus</taxon>
    </lineage>
</organism>
<gene>
    <name evidence="3" type="ORF">GCM10008013_09070</name>
</gene>
<keyword evidence="1" id="KW-0472">Membrane</keyword>
<dbReference type="Proteomes" id="UP000659344">
    <property type="component" value="Unassembled WGS sequence"/>
</dbReference>
<evidence type="ECO:0000256" key="1">
    <source>
        <dbReference type="SAM" id="Phobius"/>
    </source>
</evidence>
<dbReference type="InterPro" id="IPR031621">
    <property type="entry name" value="HisKA_7TM"/>
</dbReference>
<dbReference type="EMBL" id="BMFT01000001">
    <property type="protein sequence ID" value="GGH15060.1"/>
    <property type="molecule type" value="Genomic_DNA"/>
</dbReference>
<keyword evidence="1" id="KW-0812">Transmembrane</keyword>
<dbReference type="Gene3D" id="3.30.450.20">
    <property type="entry name" value="PAS domain"/>
    <property type="match status" value="1"/>
</dbReference>
<dbReference type="PANTHER" id="PTHR45138:SF9">
    <property type="entry name" value="DIGUANYLATE CYCLASE DGCM-RELATED"/>
    <property type="match status" value="1"/>
</dbReference>
<reference evidence="4" key="1">
    <citation type="journal article" date="2019" name="Int. J. Syst. Evol. Microbiol.">
        <title>The Global Catalogue of Microorganisms (GCM) 10K type strain sequencing project: providing services to taxonomists for standard genome sequencing and annotation.</title>
        <authorList>
            <consortium name="The Broad Institute Genomics Platform"/>
            <consortium name="The Broad Institute Genome Sequencing Center for Infectious Disease"/>
            <person name="Wu L."/>
            <person name="Ma J."/>
        </authorList>
    </citation>
    <scope>NUCLEOTIDE SEQUENCE [LARGE SCALE GENOMIC DNA]</scope>
    <source>
        <strain evidence="4">CGMCC 1.12769</strain>
    </source>
</reference>
<evidence type="ECO:0000259" key="2">
    <source>
        <dbReference type="PROSITE" id="PS50887"/>
    </source>
</evidence>
<feature type="transmembrane region" description="Helical" evidence="1">
    <location>
        <begin position="34"/>
        <end position="52"/>
    </location>
</feature>
<dbReference type="SMART" id="SM00267">
    <property type="entry name" value="GGDEF"/>
    <property type="match status" value="1"/>
</dbReference>
<feature type="domain" description="GGDEF" evidence="2">
    <location>
        <begin position="412"/>
        <end position="555"/>
    </location>
</feature>
<dbReference type="InterPro" id="IPR029787">
    <property type="entry name" value="Nucleotide_cyclase"/>
</dbReference>
<dbReference type="InterPro" id="IPR043128">
    <property type="entry name" value="Rev_trsase/Diguanyl_cyclase"/>
</dbReference>
<comment type="caution">
    <text evidence="3">The sequence shown here is derived from an EMBL/GenBank/DDBJ whole genome shotgun (WGS) entry which is preliminary data.</text>
</comment>
<keyword evidence="1" id="KW-1133">Transmembrane helix</keyword>
<evidence type="ECO:0000313" key="3">
    <source>
        <dbReference type="EMBL" id="GGH15060.1"/>
    </source>
</evidence>
<dbReference type="SUPFAM" id="SSF55073">
    <property type="entry name" value="Nucleotide cyclase"/>
    <property type="match status" value="1"/>
</dbReference>
<evidence type="ECO:0000313" key="4">
    <source>
        <dbReference type="Proteomes" id="UP000659344"/>
    </source>
</evidence>
<proteinExistence type="predicted"/>
<dbReference type="PROSITE" id="PS50887">
    <property type="entry name" value="GGDEF"/>
    <property type="match status" value="1"/>
</dbReference>
<dbReference type="NCBIfam" id="TIGR00254">
    <property type="entry name" value="GGDEF"/>
    <property type="match status" value="1"/>
</dbReference>